<evidence type="ECO:0000256" key="2">
    <source>
        <dbReference type="ARBA" id="ARBA00022475"/>
    </source>
</evidence>
<dbReference type="InterPro" id="IPR004477">
    <property type="entry name" value="ComEC_N"/>
</dbReference>
<feature type="domain" description="Metallo-beta-lactamase" evidence="7">
    <location>
        <begin position="507"/>
        <end position="716"/>
    </location>
</feature>
<dbReference type="EMBL" id="JAFBDZ010000001">
    <property type="protein sequence ID" value="MBM7584748.1"/>
    <property type="molecule type" value="Genomic_DNA"/>
</dbReference>
<dbReference type="RefSeq" id="WP_205169075.1">
    <property type="nucleotide sequence ID" value="NZ_JAFBDZ010000001.1"/>
</dbReference>
<keyword evidence="3 6" id="KW-0812">Transmembrane</keyword>
<keyword evidence="2" id="KW-1003">Cell membrane</keyword>
<evidence type="ECO:0000256" key="1">
    <source>
        <dbReference type="ARBA" id="ARBA00004651"/>
    </source>
</evidence>
<evidence type="ECO:0000313" key="8">
    <source>
        <dbReference type="EMBL" id="MBM7584748.1"/>
    </source>
</evidence>
<feature type="transmembrane region" description="Helical" evidence="6">
    <location>
        <begin position="266"/>
        <end position="286"/>
    </location>
</feature>
<dbReference type="InterPro" id="IPR052159">
    <property type="entry name" value="Competence_DNA_uptake"/>
</dbReference>
<dbReference type="NCBIfam" id="TIGR00360">
    <property type="entry name" value="ComEC_N-term"/>
    <property type="match status" value="1"/>
</dbReference>
<gene>
    <name evidence="8" type="ORF">JOC86_001285</name>
</gene>
<dbReference type="Proteomes" id="UP001646157">
    <property type="component" value="Unassembled WGS sequence"/>
</dbReference>
<dbReference type="InterPro" id="IPR035681">
    <property type="entry name" value="ComA-like_MBL"/>
</dbReference>
<dbReference type="Pfam" id="PF13567">
    <property type="entry name" value="DUF4131"/>
    <property type="match status" value="1"/>
</dbReference>
<dbReference type="InterPro" id="IPR036866">
    <property type="entry name" value="RibonucZ/Hydroxyglut_hydro"/>
</dbReference>
<feature type="transmembrane region" description="Helical" evidence="6">
    <location>
        <begin position="7"/>
        <end position="38"/>
    </location>
</feature>
<feature type="transmembrane region" description="Helical" evidence="6">
    <location>
        <begin position="44"/>
        <end position="63"/>
    </location>
</feature>
<proteinExistence type="predicted"/>
<dbReference type="PANTHER" id="PTHR30619">
    <property type="entry name" value="DNA INTERNALIZATION/COMPETENCE PROTEIN COMEC/REC2"/>
    <property type="match status" value="1"/>
</dbReference>
<dbReference type="InterPro" id="IPR025405">
    <property type="entry name" value="DUF4131"/>
</dbReference>
<name>A0ABS2NA72_9BACI</name>
<evidence type="ECO:0000313" key="9">
    <source>
        <dbReference type="Proteomes" id="UP001646157"/>
    </source>
</evidence>
<evidence type="ECO:0000256" key="4">
    <source>
        <dbReference type="ARBA" id="ARBA00022989"/>
    </source>
</evidence>
<keyword evidence="4 6" id="KW-1133">Transmembrane helix</keyword>
<feature type="transmembrane region" description="Helical" evidence="6">
    <location>
        <begin position="450"/>
        <end position="469"/>
    </location>
</feature>
<dbReference type="NCBIfam" id="TIGR00361">
    <property type="entry name" value="ComEC_Rec2"/>
    <property type="match status" value="1"/>
</dbReference>
<evidence type="ECO:0000259" key="7">
    <source>
        <dbReference type="SMART" id="SM00849"/>
    </source>
</evidence>
<sequence length="763" mass="87565">MKQTMMVSIALTSLSGVLLALHFTWGAFFLLLLILHLLQRKPTLINIIFIFFLTVFFCIHATLSEQRSVTNLSTSQQNFKLSFHEMIEWDGNLLKGEAITSKGESVVARYRINSKEEFSHLKENWKIGMECRVLGTLSQPMKNTNENSFNYREYLRQKEIYWILNIEEFNIMDCVPAERSLLLELKEWRYEGMEIIKNQFPEKVVGLSLALIFGDRNEISEESLQAYQRLGVIHLLAISGLHVGFLFSLIYMILVRLGMTKESTRTFLLILLPIYVILTGASPPVVRAASIVMIVILSKKLKWKWSLLDSLSLSFIIFLLINPQIIFNIGFQLSYIVSFSLMLSTSILNLPYQILQLLCVTLISQIVSIPIILYHFFEFSIISLIVNLFYVPMFTFIILPLLLLSFLFQLTLPFVNSLIFPVLTVMISKVDELSIFLTKMPFITLVLGRPAPWLMILYPVIILLTLLQFERKKWMKGSILITSILTIQYFSPYLDSNGEVIFIDVGQGDCILIVLPNREAVYMIDTGGTIQFEVEEWEKRKNTYSVGEDTIVPLLKSKGIHRINKLLLTHSDMDHIGGAREIINEINVNQIIISPNSYKKPEMELIVQAAREKSIEMREGRKGDEWKTKSSHFFILYPDDDEYEGNNDSLVLLGNLGGKTWLFTGDLEKDGEQQVIRQYQLKIDVLKVGHHGSHSSTTGEFLEELQPEIAIISAGRKNRYGHPHPEVMTNLRSRKIKVYQTNLDGAIHYKFLGKKGTFTTYPP</sequence>
<dbReference type="Pfam" id="PF00753">
    <property type="entry name" value="Lactamase_B"/>
    <property type="match status" value="1"/>
</dbReference>
<feature type="transmembrane region" description="Helical" evidence="6">
    <location>
        <begin position="357"/>
        <end position="376"/>
    </location>
</feature>
<keyword evidence="5 6" id="KW-0472">Membrane</keyword>
<dbReference type="CDD" id="cd07731">
    <property type="entry name" value="ComA-like_MBL-fold"/>
    <property type="match status" value="1"/>
</dbReference>
<feature type="transmembrane region" description="Helical" evidence="6">
    <location>
        <begin position="232"/>
        <end position="254"/>
    </location>
</feature>
<organism evidence="8 9">
    <name type="scientific">Rossellomorea pakistanensis</name>
    <dbReference type="NCBI Taxonomy" id="992288"/>
    <lineage>
        <taxon>Bacteria</taxon>
        <taxon>Bacillati</taxon>
        <taxon>Bacillota</taxon>
        <taxon>Bacilli</taxon>
        <taxon>Bacillales</taxon>
        <taxon>Bacillaceae</taxon>
        <taxon>Rossellomorea</taxon>
    </lineage>
</organism>
<accession>A0ABS2NA72</accession>
<dbReference type="PANTHER" id="PTHR30619:SF1">
    <property type="entry name" value="RECOMBINATION PROTEIN 2"/>
    <property type="match status" value="1"/>
</dbReference>
<dbReference type="SUPFAM" id="SSF56281">
    <property type="entry name" value="Metallo-hydrolase/oxidoreductase"/>
    <property type="match status" value="1"/>
</dbReference>
<dbReference type="Gene3D" id="3.60.15.10">
    <property type="entry name" value="Ribonuclease Z/Hydroxyacylglutathione hydrolase-like"/>
    <property type="match status" value="1"/>
</dbReference>
<dbReference type="Pfam" id="PF03772">
    <property type="entry name" value="Competence"/>
    <property type="match status" value="1"/>
</dbReference>
<evidence type="ECO:0000256" key="5">
    <source>
        <dbReference type="ARBA" id="ARBA00023136"/>
    </source>
</evidence>
<protein>
    <submittedName>
        <fullName evidence="8">Competence protein ComEC</fullName>
    </submittedName>
</protein>
<keyword evidence="9" id="KW-1185">Reference proteome</keyword>
<dbReference type="InterPro" id="IPR004797">
    <property type="entry name" value="Competence_ComEC/Rec2"/>
</dbReference>
<reference evidence="8 9" key="1">
    <citation type="submission" date="2021-01" db="EMBL/GenBank/DDBJ databases">
        <title>Genomic Encyclopedia of Type Strains, Phase IV (KMG-IV): sequencing the most valuable type-strain genomes for metagenomic binning, comparative biology and taxonomic classification.</title>
        <authorList>
            <person name="Goeker M."/>
        </authorList>
    </citation>
    <scope>NUCLEOTIDE SEQUENCE [LARGE SCALE GENOMIC DNA]</scope>
    <source>
        <strain evidence="8 9">DSM 24834</strain>
    </source>
</reference>
<evidence type="ECO:0000256" key="3">
    <source>
        <dbReference type="ARBA" id="ARBA00022692"/>
    </source>
</evidence>
<feature type="transmembrane region" description="Helical" evidence="6">
    <location>
        <begin position="307"/>
        <end position="327"/>
    </location>
</feature>
<comment type="caution">
    <text evidence="8">The sequence shown here is derived from an EMBL/GenBank/DDBJ whole genome shotgun (WGS) entry which is preliminary data.</text>
</comment>
<feature type="transmembrane region" description="Helical" evidence="6">
    <location>
        <begin position="382"/>
        <end position="403"/>
    </location>
</feature>
<dbReference type="InterPro" id="IPR001279">
    <property type="entry name" value="Metallo-B-lactamas"/>
</dbReference>
<feature type="transmembrane region" description="Helical" evidence="6">
    <location>
        <begin position="410"/>
        <end position="430"/>
    </location>
</feature>
<evidence type="ECO:0000256" key="6">
    <source>
        <dbReference type="SAM" id="Phobius"/>
    </source>
</evidence>
<dbReference type="SMART" id="SM00849">
    <property type="entry name" value="Lactamase_B"/>
    <property type="match status" value="1"/>
</dbReference>
<comment type="subcellular location">
    <subcellularLocation>
        <location evidence="1">Cell membrane</location>
        <topology evidence="1">Multi-pass membrane protein</topology>
    </subcellularLocation>
</comment>